<dbReference type="PRINTS" id="PR00412">
    <property type="entry name" value="EPOXHYDRLASE"/>
</dbReference>
<proteinExistence type="predicted"/>
<reference evidence="4 5" key="1">
    <citation type="submission" date="2024-06" db="EMBL/GenBank/DDBJ databases">
        <title>The Natural Products Discovery Center: Release of the First 8490 Sequenced Strains for Exploring Actinobacteria Biosynthetic Diversity.</title>
        <authorList>
            <person name="Kalkreuter E."/>
            <person name="Kautsar S.A."/>
            <person name="Yang D."/>
            <person name="Bader C.D."/>
            <person name="Teijaro C.N."/>
            <person name="Fluegel L."/>
            <person name="Davis C.M."/>
            <person name="Simpson J.R."/>
            <person name="Lauterbach L."/>
            <person name="Steele A.D."/>
            <person name="Gui C."/>
            <person name="Meng S."/>
            <person name="Li G."/>
            <person name="Viehrig K."/>
            <person name="Ye F."/>
            <person name="Su P."/>
            <person name="Kiefer A.F."/>
            <person name="Nichols A."/>
            <person name="Cepeda A.J."/>
            <person name="Yan W."/>
            <person name="Fan B."/>
            <person name="Jiang Y."/>
            <person name="Adhikari A."/>
            <person name="Zheng C.-J."/>
            <person name="Schuster L."/>
            <person name="Cowan T.M."/>
            <person name="Smanski M.J."/>
            <person name="Chevrette M.G."/>
            <person name="De Carvalho L.P.S."/>
            <person name="Shen B."/>
        </authorList>
    </citation>
    <scope>NUCLEOTIDE SEQUENCE [LARGE SCALE GENOMIC DNA]</scope>
    <source>
        <strain evidence="4 5">NPDC050403</strain>
    </source>
</reference>
<keyword evidence="5" id="KW-1185">Reference proteome</keyword>
<dbReference type="InterPro" id="IPR029058">
    <property type="entry name" value="AB_hydrolase_fold"/>
</dbReference>
<dbReference type="PANTHER" id="PTHR43329">
    <property type="entry name" value="EPOXIDE HYDROLASE"/>
    <property type="match status" value="1"/>
</dbReference>
<dbReference type="PRINTS" id="PR00111">
    <property type="entry name" value="ABHYDROLASE"/>
</dbReference>
<dbReference type="InterPro" id="IPR000639">
    <property type="entry name" value="Epox_hydrolase-like"/>
</dbReference>
<dbReference type="RefSeq" id="WP_357786393.1">
    <property type="nucleotide sequence ID" value="NZ_JBFAKC010000010.1"/>
</dbReference>
<name>A0ABV3FYH3_9NOCA</name>
<evidence type="ECO:0000313" key="5">
    <source>
        <dbReference type="Proteomes" id="UP001551695"/>
    </source>
</evidence>
<dbReference type="Proteomes" id="UP001551695">
    <property type="component" value="Unassembled WGS sequence"/>
</dbReference>
<evidence type="ECO:0000256" key="2">
    <source>
        <dbReference type="SAM" id="MobiDB-lite"/>
    </source>
</evidence>
<keyword evidence="1 4" id="KW-0378">Hydrolase</keyword>
<dbReference type="GO" id="GO:0016787">
    <property type="term" value="F:hydrolase activity"/>
    <property type="evidence" value="ECO:0007669"/>
    <property type="project" value="UniProtKB-KW"/>
</dbReference>
<protein>
    <submittedName>
        <fullName evidence="4">Alpha/beta hydrolase</fullName>
    </submittedName>
</protein>
<evidence type="ECO:0000256" key="1">
    <source>
        <dbReference type="ARBA" id="ARBA00022801"/>
    </source>
</evidence>
<dbReference type="SUPFAM" id="SSF53474">
    <property type="entry name" value="alpha/beta-Hydrolases"/>
    <property type="match status" value="1"/>
</dbReference>
<evidence type="ECO:0000259" key="3">
    <source>
        <dbReference type="Pfam" id="PF00561"/>
    </source>
</evidence>
<dbReference type="Pfam" id="PF00561">
    <property type="entry name" value="Abhydrolase_1"/>
    <property type="match status" value="1"/>
</dbReference>
<organism evidence="4 5">
    <name type="scientific">Nocardia aurea</name>
    <dbReference type="NCBI Taxonomy" id="2144174"/>
    <lineage>
        <taxon>Bacteria</taxon>
        <taxon>Bacillati</taxon>
        <taxon>Actinomycetota</taxon>
        <taxon>Actinomycetes</taxon>
        <taxon>Mycobacteriales</taxon>
        <taxon>Nocardiaceae</taxon>
        <taxon>Nocardia</taxon>
    </lineage>
</organism>
<gene>
    <name evidence="4" type="ORF">AB0I48_23230</name>
</gene>
<feature type="domain" description="AB hydrolase-1" evidence="3">
    <location>
        <begin position="31"/>
        <end position="264"/>
    </location>
</feature>
<sequence>MTATTPTLRQAGKHRFTVYETPADNASAYALLLHGFPQSAASWTDVARRLATGGVASAAPDQRGYSQTARPSEVDAYRLGELVDDVLGLCATLPAERVHLVGHDWGAVVAWAVAAEYPELVASLTAVSVPHPAAFAHSMEHDPRQRELSQYMTSIDDGSIDATLLLAEGGAALRLAFGDAVPAALADRHIAVLSEPGAMTAALNWYRAKGSDWERVPAVSVPTTFVWGEEDMAVTREAAQRCGDFLTGDYEFVPLTGIGHWIPEQAAEALAATILSRIDGARSGPTTGEQAIPTTRGAPPVR</sequence>
<dbReference type="EMBL" id="JBFAKC010000010">
    <property type="protein sequence ID" value="MEV0710484.1"/>
    <property type="molecule type" value="Genomic_DNA"/>
</dbReference>
<dbReference type="Gene3D" id="3.40.50.1820">
    <property type="entry name" value="alpha/beta hydrolase"/>
    <property type="match status" value="1"/>
</dbReference>
<evidence type="ECO:0000313" key="4">
    <source>
        <dbReference type="EMBL" id="MEV0710484.1"/>
    </source>
</evidence>
<feature type="compositionally biased region" description="Polar residues" evidence="2">
    <location>
        <begin position="284"/>
        <end position="293"/>
    </location>
</feature>
<dbReference type="InterPro" id="IPR000073">
    <property type="entry name" value="AB_hydrolase_1"/>
</dbReference>
<comment type="caution">
    <text evidence="4">The sequence shown here is derived from an EMBL/GenBank/DDBJ whole genome shotgun (WGS) entry which is preliminary data.</text>
</comment>
<accession>A0ABV3FYH3</accession>
<feature type="region of interest" description="Disordered" evidence="2">
    <location>
        <begin position="281"/>
        <end position="302"/>
    </location>
</feature>